<dbReference type="InterPro" id="IPR008501">
    <property type="entry name" value="THOC7/Mft1"/>
</dbReference>
<feature type="region of interest" description="Disordered" evidence="3">
    <location>
        <begin position="182"/>
        <end position="307"/>
    </location>
</feature>
<dbReference type="OrthoDB" id="10368179at2759"/>
<evidence type="ECO:0000313" key="5">
    <source>
        <dbReference type="Proteomes" id="UP000054845"/>
    </source>
</evidence>
<evidence type="ECO:0000313" key="4">
    <source>
        <dbReference type="EMBL" id="CEH15925.1"/>
    </source>
</evidence>
<proteinExistence type="predicted"/>
<reference evidence="4 5" key="1">
    <citation type="submission" date="2014-09" db="EMBL/GenBank/DDBJ databases">
        <authorList>
            <person name="Magalhaes I.L.F."/>
            <person name="Oliveira U."/>
            <person name="Santos F.R."/>
            <person name="Vidigal T.H.D.A."/>
            <person name="Brescovit A.D."/>
            <person name="Santos A.J."/>
        </authorList>
    </citation>
    <scope>NUCLEOTIDE SEQUENCE [LARGE SCALE GENOMIC DNA]</scope>
</reference>
<keyword evidence="2" id="KW-0539">Nucleus</keyword>
<dbReference type="GO" id="GO:0006397">
    <property type="term" value="P:mRNA processing"/>
    <property type="evidence" value="ECO:0007669"/>
    <property type="project" value="InterPro"/>
</dbReference>
<keyword evidence="5" id="KW-1185">Reference proteome</keyword>
<evidence type="ECO:0000256" key="2">
    <source>
        <dbReference type="ARBA" id="ARBA00023242"/>
    </source>
</evidence>
<protein>
    <submittedName>
        <fullName evidence="4">Uncharacterized protein</fullName>
    </submittedName>
</protein>
<evidence type="ECO:0000256" key="1">
    <source>
        <dbReference type="ARBA" id="ARBA00004123"/>
    </source>
</evidence>
<dbReference type="EMBL" id="CCYA01000273">
    <property type="protein sequence ID" value="CEH15925.1"/>
    <property type="molecule type" value="Genomic_DNA"/>
</dbReference>
<name>A0A0P1BI14_9BASI</name>
<organism evidence="4 5">
    <name type="scientific">Ceraceosorus bombacis</name>
    <dbReference type="NCBI Taxonomy" id="401625"/>
    <lineage>
        <taxon>Eukaryota</taxon>
        <taxon>Fungi</taxon>
        <taxon>Dikarya</taxon>
        <taxon>Basidiomycota</taxon>
        <taxon>Ustilaginomycotina</taxon>
        <taxon>Exobasidiomycetes</taxon>
        <taxon>Ceraceosorales</taxon>
        <taxon>Ceraceosoraceae</taxon>
        <taxon>Ceraceosorus</taxon>
    </lineage>
</organism>
<feature type="compositionally biased region" description="Acidic residues" evidence="3">
    <location>
        <begin position="185"/>
        <end position="194"/>
    </location>
</feature>
<dbReference type="Pfam" id="PF05615">
    <property type="entry name" value="THOC7"/>
    <property type="match status" value="1"/>
</dbReference>
<dbReference type="AlphaFoldDB" id="A0A0P1BI14"/>
<feature type="compositionally biased region" description="Low complexity" evidence="3">
    <location>
        <begin position="230"/>
        <end position="247"/>
    </location>
</feature>
<dbReference type="GO" id="GO:0000445">
    <property type="term" value="C:THO complex part of transcription export complex"/>
    <property type="evidence" value="ECO:0007669"/>
    <property type="project" value="InterPro"/>
</dbReference>
<dbReference type="Proteomes" id="UP000054845">
    <property type="component" value="Unassembled WGS sequence"/>
</dbReference>
<comment type="subcellular location">
    <subcellularLocation>
        <location evidence="1">Nucleus</location>
    </subcellularLocation>
</comment>
<evidence type="ECO:0000256" key="3">
    <source>
        <dbReference type="SAM" id="MobiDB-lite"/>
    </source>
</evidence>
<feature type="compositionally biased region" description="Basic and acidic residues" evidence="3">
    <location>
        <begin position="248"/>
        <end position="262"/>
    </location>
</feature>
<feature type="compositionally biased region" description="Acidic residues" evidence="3">
    <location>
        <begin position="298"/>
        <end position="307"/>
    </location>
</feature>
<accession>A0A0P1BI14</accession>
<sequence length="307" mass="32435">MASQLTQAEQDAVLRSRLAVPERALRSLMKRLTSVAAPLPSNEGASSSVSIEDTTMMGVSEEAATEDVELRATQLIALKTDLAAYVASLIRSSKVARNTCTAEVESYEEEAHQILVERMGKMDSRRGYAESLASLRAQIVTLEKRNERLSTLSKSSKDQFENLFSQMNSLGESLRGVKMSGALGSDEEEIESDSESSAASDAGEGPEDPSSGPTHSKADAASGSKRSLNPAATSFTPARPASSSSASGERKRANAESGESRSARRAGTTSAVVDDARKRRRGGTSTPLAASTRAPSVEEGEEEEGAV</sequence>